<dbReference type="EMBL" id="CP097649">
    <property type="protein sequence ID" value="URI15717.1"/>
    <property type="molecule type" value="Genomic_DNA"/>
</dbReference>
<feature type="transmembrane region" description="Helical" evidence="1">
    <location>
        <begin position="104"/>
        <end position="123"/>
    </location>
</feature>
<gene>
    <name evidence="2" type="ORF">M8231_01580</name>
</gene>
<keyword evidence="1" id="KW-0472">Membrane</keyword>
<dbReference type="Proteomes" id="UP001055429">
    <property type="component" value="Chromosome"/>
</dbReference>
<evidence type="ECO:0008006" key="4">
    <source>
        <dbReference type="Google" id="ProtNLM"/>
    </source>
</evidence>
<keyword evidence="1" id="KW-1133">Transmembrane helix</keyword>
<accession>A0ABY4SLA2</accession>
<keyword evidence="1" id="KW-0812">Transmembrane</keyword>
<protein>
    <recommendedName>
        <fullName evidence="4">DUF998 domain-containing protein</fullName>
    </recommendedName>
</protein>
<name>A0ABY4SLA2_9CAUL</name>
<feature type="transmembrane region" description="Helical" evidence="1">
    <location>
        <begin position="160"/>
        <end position="181"/>
    </location>
</feature>
<evidence type="ECO:0000313" key="3">
    <source>
        <dbReference type="Proteomes" id="UP001055429"/>
    </source>
</evidence>
<evidence type="ECO:0000256" key="1">
    <source>
        <dbReference type="SAM" id="Phobius"/>
    </source>
</evidence>
<feature type="transmembrane region" description="Helical" evidence="1">
    <location>
        <begin position="15"/>
        <end position="37"/>
    </location>
</feature>
<reference evidence="2" key="1">
    <citation type="submission" date="2022-05" db="EMBL/GenBank/DDBJ databases">
        <title>Brevundimonas albigilva TT17 genome sequence.</title>
        <authorList>
            <person name="Lee K."/>
            <person name="Son H."/>
        </authorList>
    </citation>
    <scope>NUCLEOTIDE SEQUENCE</scope>
    <source>
        <strain evidence="2">TT17</strain>
    </source>
</reference>
<feature type="transmembrane region" description="Helical" evidence="1">
    <location>
        <begin position="193"/>
        <end position="212"/>
    </location>
</feature>
<organism evidence="2 3">
    <name type="scientific">Brevundimonas albigilva</name>
    <dbReference type="NCBI Taxonomy" id="1312364"/>
    <lineage>
        <taxon>Bacteria</taxon>
        <taxon>Pseudomonadati</taxon>
        <taxon>Pseudomonadota</taxon>
        <taxon>Alphaproteobacteria</taxon>
        <taxon>Caulobacterales</taxon>
        <taxon>Caulobacteraceae</taxon>
        <taxon>Brevundimonas</taxon>
    </lineage>
</organism>
<feature type="transmembrane region" description="Helical" evidence="1">
    <location>
        <begin position="57"/>
        <end position="77"/>
    </location>
</feature>
<evidence type="ECO:0000313" key="2">
    <source>
        <dbReference type="EMBL" id="URI15717.1"/>
    </source>
</evidence>
<dbReference type="RefSeq" id="WP_249751468.1">
    <property type="nucleotide sequence ID" value="NZ_CP097298.1"/>
</dbReference>
<keyword evidence="3" id="KW-1185">Reference proteome</keyword>
<sequence length="217" mass="22720">MTASSRKTSPLPRRLLTAFGFGLATGAAGYLFGRLILPDLIGPDALDGVDVRWSDALAALTGAALIIGAGAVMLISLDPRRLGRMYGMDDPASAEEGRQARFQAAVMGFSGLILLLPIVFALAGLAGGVAMGSIVLLLAVHTVLNFKVWRGVDELLRRTALEAAAATLFLGQGLLFLWAAAERLGVLAPLTAWDIYAVLMTLYLLVSAVASARRGLA</sequence>
<proteinExistence type="predicted"/>
<feature type="transmembrane region" description="Helical" evidence="1">
    <location>
        <begin position="129"/>
        <end position="148"/>
    </location>
</feature>